<evidence type="ECO:0000313" key="3">
    <source>
        <dbReference type="Proteomes" id="UP001199070"/>
    </source>
</evidence>
<proteinExistence type="predicted"/>
<evidence type="ECO:0000256" key="1">
    <source>
        <dbReference type="SAM" id="MobiDB-lite"/>
    </source>
</evidence>
<gene>
    <name evidence="2" type="ORF">LGN22_30985</name>
</gene>
<accession>A0AAW4TNJ4</accession>
<dbReference type="Proteomes" id="UP001199070">
    <property type="component" value="Unassembled WGS sequence"/>
</dbReference>
<feature type="region of interest" description="Disordered" evidence="1">
    <location>
        <begin position="17"/>
        <end position="44"/>
    </location>
</feature>
<dbReference type="AlphaFoldDB" id="A0AAW4TNJ4"/>
<organism evidence="2 3">
    <name type="scientific">Burkholderia cenocepacia</name>
    <dbReference type="NCBI Taxonomy" id="95486"/>
    <lineage>
        <taxon>Bacteria</taxon>
        <taxon>Pseudomonadati</taxon>
        <taxon>Pseudomonadota</taxon>
        <taxon>Betaproteobacteria</taxon>
        <taxon>Burkholderiales</taxon>
        <taxon>Burkholderiaceae</taxon>
        <taxon>Burkholderia</taxon>
        <taxon>Burkholderia cepacia complex</taxon>
    </lineage>
</organism>
<evidence type="ECO:0000313" key="2">
    <source>
        <dbReference type="EMBL" id="MCA8383342.1"/>
    </source>
</evidence>
<reference evidence="2" key="1">
    <citation type="submission" date="2023-08" db="EMBL/GenBank/DDBJ databases">
        <title>A collection of bacterial strains from the Burkholderia cepacia Research Laboratory and Repository.</title>
        <authorList>
            <person name="Lipuma J."/>
            <person name="Spilker T."/>
        </authorList>
    </citation>
    <scope>NUCLEOTIDE SEQUENCE</scope>
    <source>
        <strain evidence="2">AU0862</strain>
    </source>
</reference>
<sequence>MGTDPAAAARAVTHCRRCAGPSSGAKPDELAEWPTSPHSDHVSKSFRRMNRHARYRSCRALSRVKIGNSSRPIRMKNASCAYLENAAENMGKNDLFQDPENSKKSRKALSGGRYNLKHFVTATGH</sequence>
<comment type="caution">
    <text evidence="2">The sequence shown here is derived from an EMBL/GenBank/DDBJ whole genome shotgun (WGS) entry which is preliminary data.</text>
</comment>
<dbReference type="RefSeq" id="WP_154234424.1">
    <property type="nucleotide sequence ID" value="NZ_CADEQA010000012.1"/>
</dbReference>
<protein>
    <submittedName>
        <fullName evidence="2">Uncharacterized protein</fullName>
    </submittedName>
</protein>
<dbReference type="EMBL" id="JAIZTC010000011">
    <property type="protein sequence ID" value="MCA8383342.1"/>
    <property type="molecule type" value="Genomic_DNA"/>
</dbReference>
<name>A0AAW4TNJ4_9BURK</name>